<dbReference type="InterPro" id="IPR046335">
    <property type="entry name" value="LacI/GalR-like_sensor"/>
</dbReference>
<dbReference type="SUPFAM" id="SSF53822">
    <property type="entry name" value="Periplasmic binding protein-like I"/>
    <property type="match status" value="1"/>
</dbReference>
<dbReference type="GO" id="GO:0003700">
    <property type="term" value="F:DNA-binding transcription factor activity"/>
    <property type="evidence" value="ECO:0007669"/>
    <property type="project" value="TreeGrafter"/>
</dbReference>
<dbReference type="InterPro" id="IPR028082">
    <property type="entry name" value="Peripla_BP_I"/>
</dbReference>
<proteinExistence type="predicted"/>
<dbReference type="PATRIC" id="fig|82380.11.peg.677"/>
<dbReference type="EMBL" id="JYIW01000018">
    <property type="protein sequence ID" value="KJL30585.1"/>
    <property type="molecule type" value="Genomic_DNA"/>
</dbReference>
<dbReference type="PANTHER" id="PTHR30146">
    <property type="entry name" value="LACI-RELATED TRANSCRIPTIONAL REPRESSOR"/>
    <property type="match status" value="1"/>
</dbReference>
<gene>
    <name evidence="5" type="primary">lacI_5</name>
    <name evidence="5" type="ORF">RS83_00654</name>
</gene>
<comment type="caution">
    <text evidence="5">The sequence shown here is derived from an EMBL/GenBank/DDBJ whole genome shotgun (WGS) entry which is preliminary data.</text>
</comment>
<dbReference type="InterPro" id="IPR010982">
    <property type="entry name" value="Lambda_DNA-bd_dom_sf"/>
</dbReference>
<dbReference type="CDD" id="cd01574">
    <property type="entry name" value="PBP1_LacI"/>
    <property type="match status" value="1"/>
</dbReference>
<dbReference type="SUPFAM" id="SSF47413">
    <property type="entry name" value="lambda repressor-like DNA-binding domains"/>
    <property type="match status" value="1"/>
</dbReference>
<dbReference type="PROSITE" id="PS50932">
    <property type="entry name" value="HTH_LACI_2"/>
    <property type="match status" value="1"/>
</dbReference>
<evidence type="ECO:0000256" key="2">
    <source>
        <dbReference type="ARBA" id="ARBA00023125"/>
    </source>
</evidence>
<accession>A0A0F0LE68</accession>
<keyword evidence="2" id="KW-0238">DNA-binding</keyword>
<dbReference type="CDD" id="cd01392">
    <property type="entry name" value="HTH_LacI"/>
    <property type="match status" value="1"/>
</dbReference>
<dbReference type="Proteomes" id="UP000033640">
    <property type="component" value="Unassembled WGS sequence"/>
</dbReference>
<evidence type="ECO:0000313" key="5">
    <source>
        <dbReference type="EMBL" id="KJL30585.1"/>
    </source>
</evidence>
<dbReference type="GO" id="GO:0000976">
    <property type="term" value="F:transcription cis-regulatory region binding"/>
    <property type="evidence" value="ECO:0007669"/>
    <property type="project" value="TreeGrafter"/>
</dbReference>
<feature type="domain" description="HTH lacI-type" evidence="4">
    <location>
        <begin position="44"/>
        <end position="98"/>
    </location>
</feature>
<name>A0A0F0LE68_9MICO</name>
<dbReference type="Pfam" id="PF13377">
    <property type="entry name" value="Peripla_BP_3"/>
    <property type="match status" value="1"/>
</dbReference>
<reference evidence="5 6" key="1">
    <citation type="submission" date="2015-02" db="EMBL/GenBank/DDBJ databases">
        <title>Draft genome sequences of ten Microbacterium spp. with emphasis on heavy metal contaminated environments.</title>
        <authorList>
            <person name="Corretto E."/>
        </authorList>
    </citation>
    <scope>NUCLEOTIDE SEQUENCE [LARGE SCALE GENOMIC DNA]</scope>
    <source>
        <strain evidence="5 6">BEL4b</strain>
    </source>
</reference>
<dbReference type="AlphaFoldDB" id="A0A0F0LE68"/>
<evidence type="ECO:0000256" key="1">
    <source>
        <dbReference type="ARBA" id="ARBA00023015"/>
    </source>
</evidence>
<dbReference type="SMART" id="SM00354">
    <property type="entry name" value="HTH_LACI"/>
    <property type="match status" value="1"/>
</dbReference>
<dbReference type="Gene3D" id="3.40.50.2300">
    <property type="match status" value="2"/>
</dbReference>
<evidence type="ECO:0000256" key="3">
    <source>
        <dbReference type="ARBA" id="ARBA00023163"/>
    </source>
</evidence>
<dbReference type="PANTHER" id="PTHR30146:SF109">
    <property type="entry name" value="HTH-TYPE TRANSCRIPTIONAL REGULATOR GALS"/>
    <property type="match status" value="1"/>
</dbReference>
<organism evidence="5 6">
    <name type="scientific">Microbacterium oxydans</name>
    <dbReference type="NCBI Taxonomy" id="82380"/>
    <lineage>
        <taxon>Bacteria</taxon>
        <taxon>Bacillati</taxon>
        <taxon>Actinomycetota</taxon>
        <taxon>Actinomycetes</taxon>
        <taxon>Micrococcales</taxon>
        <taxon>Microbacteriaceae</taxon>
        <taxon>Microbacterium</taxon>
    </lineage>
</organism>
<evidence type="ECO:0000313" key="6">
    <source>
        <dbReference type="Proteomes" id="UP000033640"/>
    </source>
</evidence>
<dbReference type="Pfam" id="PF00356">
    <property type="entry name" value="LacI"/>
    <property type="match status" value="1"/>
</dbReference>
<dbReference type="InterPro" id="IPR000843">
    <property type="entry name" value="HTH_LacI"/>
</dbReference>
<keyword evidence="1" id="KW-0805">Transcription regulation</keyword>
<sequence>MLSAGPSLVEASGPPIARLALFSVTSLQAGPTEVLMPNLGSDKPGIRNVADLAGVSHMTVSRVLNGHPNIKPDTRRRVLEAIEELDYRPNMVARALATQRTHRIGVIIESAVSFGPTSILRAVEMAARTSGYSVTAVALHEGDSLTPQDAVDNLTTQGVDALCVIAPRSSSVAALRRISLSVPMLVVKADADPTFLTVSIDQHAGTSLVVDHLVALGHRDILHIAGPLDWLDARARERAFHTRAKSWGIRERPIVVGDWTADFTYDFAKGLTRLPDYTAVFVANDDMAIGLIHGLHDRGFEVPKDLSVVGFDDVPLARHFLPPLTTVRQDFAALGAAVVEMLRAALEERELPKLTRIPTELVARSSSAAPRQVR</sequence>
<dbReference type="Gene3D" id="1.10.260.40">
    <property type="entry name" value="lambda repressor-like DNA-binding domains"/>
    <property type="match status" value="1"/>
</dbReference>
<protein>
    <submittedName>
        <fullName evidence="5">Lactose operon repressor</fullName>
    </submittedName>
</protein>
<evidence type="ECO:0000259" key="4">
    <source>
        <dbReference type="PROSITE" id="PS50932"/>
    </source>
</evidence>
<keyword evidence="3" id="KW-0804">Transcription</keyword>